<gene>
    <name evidence="2" type="ORF">DCC39_14615</name>
</gene>
<keyword evidence="3" id="KW-1185">Reference proteome</keyword>
<name>A0A2U1JV13_9BACI</name>
<dbReference type="OrthoDB" id="2474791at2"/>
<protein>
    <submittedName>
        <fullName evidence="2">Uncharacterized protein</fullName>
    </submittedName>
</protein>
<comment type="caution">
    <text evidence="2">The sequence shown here is derived from an EMBL/GenBank/DDBJ whole genome shotgun (WGS) entry which is preliminary data.</text>
</comment>
<proteinExistence type="predicted"/>
<dbReference type="EMBL" id="QCZG01000035">
    <property type="protein sequence ID" value="PWA08668.1"/>
    <property type="molecule type" value="Genomic_DNA"/>
</dbReference>
<sequence length="125" mass="14487">MKIGRRIYHEKETGNVIIDTGERQGYVIPTTVEQDIETYKALSERNRDTFDVIELEYGQYAQDFAECNGYRVNPGTKELEFSYPDPNEPEKPPVYQKPLSESVLDNTEYLIDVDFRLSMVELGLI</sequence>
<dbReference type="RefSeq" id="WP_116555641.1">
    <property type="nucleotide sequence ID" value="NZ_QCZG01000035.1"/>
</dbReference>
<dbReference type="Proteomes" id="UP000245998">
    <property type="component" value="Unassembled WGS sequence"/>
</dbReference>
<evidence type="ECO:0000313" key="2">
    <source>
        <dbReference type="EMBL" id="PWA08668.1"/>
    </source>
</evidence>
<accession>A0A2U1JV13</accession>
<dbReference type="AlphaFoldDB" id="A0A2U1JV13"/>
<feature type="region of interest" description="Disordered" evidence="1">
    <location>
        <begin position="78"/>
        <end position="97"/>
    </location>
</feature>
<reference evidence="2 3" key="1">
    <citation type="submission" date="2018-04" db="EMBL/GenBank/DDBJ databases">
        <title>Camelliibacillus theae gen. nov., sp. nov., isolated from Pu'er tea.</title>
        <authorList>
            <person name="Niu L."/>
        </authorList>
    </citation>
    <scope>NUCLEOTIDE SEQUENCE [LARGE SCALE GENOMIC DNA]</scope>
    <source>
        <strain evidence="2 3">T8</strain>
    </source>
</reference>
<organism evidence="2 3">
    <name type="scientific">Pueribacillus theae</name>
    <dbReference type="NCBI Taxonomy" id="2171751"/>
    <lineage>
        <taxon>Bacteria</taxon>
        <taxon>Bacillati</taxon>
        <taxon>Bacillota</taxon>
        <taxon>Bacilli</taxon>
        <taxon>Bacillales</taxon>
        <taxon>Bacillaceae</taxon>
        <taxon>Pueribacillus</taxon>
    </lineage>
</organism>
<evidence type="ECO:0000256" key="1">
    <source>
        <dbReference type="SAM" id="MobiDB-lite"/>
    </source>
</evidence>
<evidence type="ECO:0000313" key="3">
    <source>
        <dbReference type="Proteomes" id="UP000245998"/>
    </source>
</evidence>